<name>A0A5J5AYH3_9ASTE</name>
<accession>A0A5J5AYH3</accession>
<keyword evidence="2" id="KW-1185">Reference proteome</keyword>
<sequence length="69" mass="7234">MIYISPPCSLSPSLQGTLTFSSLLSNTLLATIPNSATPATNPPESDIYQLTSAVSDSLKLFSAKSLMIS</sequence>
<gene>
    <name evidence="1" type="ORF">F0562_031538</name>
</gene>
<proteinExistence type="predicted"/>
<organism evidence="1 2">
    <name type="scientific">Nyssa sinensis</name>
    <dbReference type="NCBI Taxonomy" id="561372"/>
    <lineage>
        <taxon>Eukaryota</taxon>
        <taxon>Viridiplantae</taxon>
        <taxon>Streptophyta</taxon>
        <taxon>Embryophyta</taxon>
        <taxon>Tracheophyta</taxon>
        <taxon>Spermatophyta</taxon>
        <taxon>Magnoliopsida</taxon>
        <taxon>eudicotyledons</taxon>
        <taxon>Gunneridae</taxon>
        <taxon>Pentapetalae</taxon>
        <taxon>asterids</taxon>
        <taxon>Cornales</taxon>
        <taxon>Nyssaceae</taxon>
        <taxon>Nyssa</taxon>
    </lineage>
</organism>
<dbReference type="AlphaFoldDB" id="A0A5J5AYH3"/>
<dbReference type="EMBL" id="CM018041">
    <property type="protein sequence ID" value="KAA8534021.1"/>
    <property type="molecule type" value="Genomic_DNA"/>
</dbReference>
<evidence type="ECO:0000313" key="1">
    <source>
        <dbReference type="EMBL" id="KAA8534021.1"/>
    </source>
</evidence>
<reference evidence="1 2" key="1">
    <citation type="submission" date="2019-09" db="EMBL/GenBank/DDBJ databases">
        <title>A chromosome-level genome assembly of the Chinese tupelo Nyssa sinensis.</title>
        <authorList>
            <person name="Yang X."/>
            <person name="Kang M."/>
            <person name="Yang Y."/>
            <person name="Xiong H."/>
            <person name="Wang M."/>
            <person name="Zhang Z."/>
            <person name="Wang Z."/>
            <person name="Wu H."/>
            <person name="Ma T."/>
            <person name="Liu J."/>
            <person name="Xi Z."/>
        </authorList>
    </citation>
    <scope>NUCLEOTIDE SEQUENCE [LARGE SCALE GENOMIC DNA]</scope>
    <source>
        <strain evidence="1">J267</strain>
        <tissue evidence="1">Leaf</tissue>
    </source>
</reference>
<dbReference type="Proteomes" id="UP000325577">
    <property type="component" value="Linkage Group LG18"/>
</dbReference>
<evidence type="ECO:0000313" key="2">
    <source>
        <dbReference type="Proteomes" id="UP000325577"/>
    </source>
</evidence>
<protein>
    <submittedName>
        <fullName evidence="1">Uncharacterized protein</fullName>
    </submittedName>
</protein>